<name>A0A9D4U443_ADICA</name>
<gene>
    <name evidence="1" type="ORF">GOP47_0025137</name>
</gene>
<dbReference type="EMBL" id="JABFUD020000024">
    <property type="protein sequence ID" value="KAI5060717.1"/>
    <property type="molecule type" value="Genomic_DNA"/>
</dbReference>
<proteinExistence type="predicted"/>
<sequence length="163" mass="18076">MWVRLKAGTGKYLYLAICYCPSSTSVYASPRGQSPFSILDDDIWEFSRDGDIIILGDFNARIAHHQAVFYDTSEEMLRELDVMETGLSRLSHDVEYTEYGRHVIDMGTAHGLAILNGLQRFPAAGGFTCFPHRHGASTVDYVMAQPNLIASIEDLTVGPDRSG</sequence>
<protein>
    <recommendedName>
        <fullName evidence="3">Endonuclease/exonuclease/phosphatase domain-containing protein</fullName>
    </recommendedName>
</protein>
<evidence type="ECO:0000313" key="1">
    <source>
        <dbReference type="EMBL" id="KAI5060717.1"/>
    </source>
</evidence>
<reference evidence="1" key="1">
    <citation type="submission" date="2021-01" db="EMBL/GenBank/DDBJ databases">
        <title>Adiantum capillus-veneris genome.</title>
        <authorList>
            <person name="Fang Y."/>
            <person name="Liao Q."/>
        </authorList>
    </citation>
    <scope>NUCLEOTIDE SEQUENCE</scope>
    <source>
        <strain evidence="1">H3</strain>
        <tissue evidence="1">Leaf</tissue>
    </source>
</reference>
<organism evidence="1 2">
    <name type="scientific">Adiantum capillus-veneris</name>
    <name type="common">Maidenhair fern</name>
    <dbReference type="NCBI Taxonomy" id="13818"/>
    <lineage>
        <taxon>Eukaryota</taxon>
        <taxon>Viridiplantae</taxon>
        <taxon>Streptophyta</taxon>
        <taxon>Embryophyta</taxon>
        <taxon>Tracheophyta</taxon>
        <taxon>Polypodiopsida</taxon>
        <taxon>Polypodiidae</taxon>
        <taxon>Polypodiales</taxon>
        <taxon>Pteridineae</taxon>
        <taxon>Pteridaceae</taxon>
        <taxon>Vittarioideae</taxon>
        <taxon>Adiantum</taxon>
    </lineage>
</organism>
<comment type="caution">
    <text evidence="1">The sequence shown here is derived from an EMBL/GenBank/DDBJ whole genome shotgun (WGS) entry which is preliminary data.</text>
</comment>
<dbReference type="SUPFAM" id="SSF56219">
    <property type="entry name" value="DNase I-like"/>
    <property type="match status" value="1"/>
</dbReference>
<dbReference type="OrthoDB" id="1923218at2759"/>
<dbReference type="AlphaFoldDB" id="A0A9D4U443"/>
<dbReference type="Gene3D" id="3.60.10.10">
    <property type="entry name" value="Endonuclease/exonuclease/phosphatase"/>
    <property type="match status" value="1"/>
</dbReference>
<evidence type="ECO:0008006" key="3">
    <source>
        <dbReference type="Google" id="ProtNLM"/>
    </source>
</evidence>
<dbReference type="Proteomes" id="UP000886520">
    <property type="component" value="Chromosome 24"/>
</dbReference>
<evidence type="ECO:0000313" key="2">
    <source>
        <dbReference type="Proteomes" id="UP000886520"/>
    </source>
</evidence>
<dbReference type="InterPro" id="IPR036691">
    <property type="entry name" value="Endo/exonu/phosph_ase_sf"/>
</dbReference>
<keyword evidence="2" id="KW-1185">Reference proteome</keyword>
<accession>A0A9D4U443</accession>